<dbReference type="PANTHER" id="PTHR11085">
    <property type="entry name" value="NAD-DEPENDENT PROTEIN DEACYLASE SIRTUIN-5, MITOCHONDRIAL-RELATED"/>
    <property type="match status" value="1"/>
</dbReference>
<feature type="active site" description="Proton acceptor" evidence="6">
    <location>
        <position position="309"/>
    </location>
</feature>
<dbReference type="Gene3D" id="3.30.1600.10">
    <property type="entry name" value="SIR2/SIRT2 'Small Domain"/>
    <property type="match status" value="1"/>
</dbReference>
<dbReference type="InterPro" id="IPR026590">
    <property type="entry name" value="Ssirtuin_cat_dom"/>
</dbReference>
<evidence type="ECO:0000256" key="6">
    <source>
        <dbReference type="PROSITE-ProRule" id="PRU00236"/>
    </source>
</evidence>
<feature type="binding site" evidence="6">
    <location>
        <position position="320"/>
    </location>
    <ligand>
        <name>Zn(2+)</name>
        <dbReference type="ChEBI" id="CHEBI:29105"/>
    </ligand>
</feature>
<name>A0A7S4SB83_9DINO</name>
<dbReference type="PANTHER" id="PTHR11085:SF6">
    <property type="entry name" value="NAD-DEPENDENT PROTEIN DEACETYLASE SIRTUIN-2"/>
    <property type="match status" value="1"/>
</dbReference>
<keyword evidence="4 6" id="KW-0862">Zinc</keyword>
<evidence type="ECO:0000259" key="8">
    <source>
        <dbReference type="PROSITE" id="PS50305"/>
    </source>
</evidence>
<evidence type="ECO:0000256" key="4">
    <source>
        <dbReference type="ARBA" id="ARBA00022833"/>
    </source>
</evidence>
<feature type="binding site" evidence="6">
    <location>
        <position position="359"/>
    </location>
    <ligand>
        <name>Zn(2+)</name>
        <dbReference type="ChEBI" id="CHEBI:29105"/>
    </ligand>
</feature>
<keyword evidence="2" id="KW-0808">Transferase</keyword>
<dbReference type="CDD" id="cd01407">
    <property type="entry name" value="SIR2-fam"/>
    <property type="match status" value="1"/>
</dbReference>
<dbReference type="InterPro" id="IPR003000">
    <property type="entry name" value="Sirtuin"/>
</dbReference>
<organism evidence="9">
    <name type="scientific">Alexandrium monilatum</name>
    <dbReference type="NCBI Taxonomy" id="311494"/>
    <lineage>
        <taxon>Eukaryota</taxon>
        <taxon>Sar</taxon>
        <taxon>Alveolata</taxon>
        <taxon>Dinophyceae</taxon>
        <taxon>Gonyaulacales</taxon>
        <taxon>Pyrocystaceae</taxon>
        <taxon>Alexandrium</taxon>
    </lineage>
</organism>
<feature type="domain" description="Deacetylase sirtuin-type" evidence="8">
    <location>
        <begin position="165"/>
        <end position="467"/>
    </location>
</feature>
<evidence type="ECO:0000256" key="1">
    <source>
        <dbReference type="ARBA" id="ARBA00001947"/>
    </source>
</evidence>
<gene>
    <name evidence="9" type="ORF">AMON00008_LOCUS47718</name>
</gene>
<dbReference type="GO" id="GO:0005634">
    <property type="term" value="C:nucleus"/>
    <property type="evidence" value="ECO:0007669"/>
    <property type="project" value="TreeGrafter"/>
</dbReference>
<dbReference type="InterPro" id="IPR050134">
    <property type="entry name" value="NAD-dep_sirtuin_deacylases"/>
</dbReference>
<feature type="binding site" evidence="6">
    <location>
        <position position="317"/>
    </location>
    <ligand>
        <name>Zn(2+)</name>
        <dbReference type="ChEBI" id="CHEBI:29105"/>
    </ligand>
</feature>
<dbReference type="Gene3D" id="3.40.50.1220">
    <property type="entry name" value="TPP-binding domain"/>
    <property type="match status" value="1"/>
</dbReference>
<dbReference type="InterPro" id="IPR026591">
    <property type="entry name" value="Sirtuin_cat_small_dom_sf"/>
</dbReference>
<protein>
    <recommendedName>
        <fullName evidence="8">Deacetylase sirtuin-type domain-containing protein</fullName>
    </recommendedName>
</protein>
<reference evidence="9" key="1">
    <citation type="submission" date="2021-01" db="EMBL/GenBank/DDBJ databases">
        <authorList>
            <person name="Corre E."/>
            <person name="Pelletier E."/>
            <person name="Niang G."/>
            <person name="Scheremetjew M."/>
            <person name="Finn R."/>
            <person name="Kale V."/>
            <person name="Holt S."/>
            <person name="Cochrane G."/>
            <person name="Meng A."/>
            <person name="Brown T."/>
            <person name="Cohen L."/>
        </authorList>
    </citation>
    <scope>NUCLEOTIDE SEQUENCE</scope>
    <source>
        <strain evidence="9">CCMP3105</strain>
    </source>
</reference>
<evidence type="ECO:0000256" key="5">
    <source>
        <dbReference type="ARBA" id="ARBA00023027"/>
    </source>
</evidence>
<dbReference type="EMBL" id="HBNR01067482">
    <property type="protein sequence ID" value="CAE4640316.1"/>
    <property type="molecule type" value="Transcribed_RNA"/>
</dbReference>
<proteinExistence type="predicted"/>
<dbReference type="GO" id="GO:0017136">
    <property type="term" value="F:histone deacetylase activity, NAD-dependent"/>
    <property type="evidence" value="ECO:0007669"/>
    <property type="project" value="TreeGrafter"/>
</dbReference>
<evidence type="ECO:0000256" key="7">
    <source>
        <dbReference type="SAM" id="MobiDB-lite"/>
    </source>
</evidence>
<keyword evidence="3 6" id="KW-0479">Metal-binding</keyword>
<keyword evidence="5" id="KW-0520">NAD</keyword>
<dbReference type="InterPro" id="IPR029035">
    <property type="entry name" value="DHS-like_NAD/FAD-binding_dom"/>
</dbReference>
<evidence type="ECO:0000313" key="9">
    <source>
        <dbReference type="EMBL" id="CAE4640316.1"/>
    </source>
</evidence>
<feature type="binding site" evidence="6">
    <location>
        <position position="362"/>
    </location>
    <ligand>
        <name>Zn(2+)</name>
        <dbReference type="ChEBI" id="CHEBI:29105"/>
    </ligand>
</feature>
<sequence>MVGPRQHARPQPRRLILSVDSQEALDRQLVKTKDATVSIPELADEASPLPWGWTIAVQDRFRDLRCSVRQLIVDAAVRLETEVPPWLRDSPQIATQVRAIRTLLEDPKFTVVLHEHVRWPTAGAGAAEAEEDDDRGGDDSAAACSFGAGAGRLQEVFGDPGIRPAALPSLDLDGIAAFILSGSCRSVALLTGAGISTASGIPDYRGSGGLWSTLAPEVLTATPEQRARIARDPEWAASIELFKENPLPLLEVKRGFIRGLAQRLWRPTAAHFFVRLLHEHGLLTRVLTQNIDGLHQDAGVPEEKVTQIHGSIRTAKCTNCDHELPLSEFAEALRVHVRDIGAAADRDPAAPDESSPIPCPACEGRGAVRPTVVLFGEPVDPAFRPVFRDELPKADLLIVIGTSVSVAPAGKAPAQVGPSCVRLVVNDRRVGENAGLCFDPPAAARDVMAQGDIDRVFVELAAKLGWLPELAAYKGQMAARSAALL</sequence>
<dbReference type="PROSITE" id="PS50305">
    <property type="entry name" value="SIRTUIN"/>
    <property type="match status" value="1"/>
</dbReference>
<dbReference type="Pfam" id="PF02146">
    <property type="entry name" value="SIR2"/>
    <property type="match status" value="1"/>
</dbReference>
<dbReference type="GO" id="GO:0046872">
    <property type="term" value="F:metal ion binding"/>
    <property type="evidence" value="ECO:0007669"/>
    <property type="project" value="UniProtKB-KW"/>
</dbReference>
<feature type="region of interest" description="Disordered" evidence="7">
    <location>
        <begin position="122"/>
        <end position="141"/>
    </location>
</feature>
<dbReference type="GO" id="GO:0070403">
    <property type="term" value="F:NAD+ binding"/>
    <property type="evidence" value="ECO:0007669"/>
    <property type="project" value="InterPro"/>
</dbReference>
<dbReference type="SUPFAM" id="SSF52467">
    <property type="entry name" value="DHS-like NAD/FAD-binding domain"/>
    <property type="match status" value="1"/>
</dbReference>
<evidence type="ECO:0000256" key="3">
    <source>
        <dbReference type="ARBA" id="ARBA00022723"/>
    </source>
</evidence>
<dbReference type="AlphaFoldDB" id="A0A7S4SB83"/>
<accession>A0A7S4SB83</accession>
<evidence type="ECO:0000256" key="2">
    <source>
        <dbReference type="ARBA" id="ARBA00022679"/>
    </source>
</evidence>
<comment type="cofactor">
    <cofactor evidence="1">
        <name>Zn(2+)</name>
        <dbReference type="ChEBI" id="CHEBI:29105"/>
    </cofactor>
</comment>